<dbReference type="AlphaFoldDB" id="N1Q1E5"/>
<protein>
    <recommendedName>
        <fullName evidence="1">2EXR domain-containing protein</fullName>
    </recommendedName>
</protein>
<reference evidence="2 3" key="2">
    <citation type="journal article" date="2012" name="PLoS Pathog.">
        <title>Diverse lifestyles and strategies of plant pathogenesis encoded in the genomes of eighteen Dothideomycetes fungi.</title>
        <authorList>
            <person name="Ohm R.A."/>
            <person name="Feau N."/>
            <person name="Henrissat B."/>
            <person name="Schoch C.L."/>
            <person name="Horwitz B.A."/>
            <person name="Barry K.W."/>
            <person name="Condon B.J."/>
            <person name="Copeland A.C."/>
            <person name="Dhillon B."/>
            <person name="Glaser F."/>
            <person name="Hesse C.N."/>
            <person name="Kosti I."/>
            <person name="LaButti K."/>
            <person name="Lindquist E.A."/>
            <person name="Lucas S."/>
            <person name="Salamov A.A."/>
            <person name="Bradshaw R.E."/>
            <person name="Ciuffetti L."/>
            <person name="Hamelin R.C."/>
            <person name="Kema G.H.J."/>
            <person name="Lawrence C."/>
            <person name="Scott J.A."/>
            <person name="Spatafora J.W."/>
            <person name="Turgeon B.G."/>
            <person name="de Wit P.J.G.M."/>
            <person name="Zhong S."/>
            <person name="Goodwin S.B."/>
            <person name="Grigoriev I.V."/>
        </authorList>
    </citation>
    <scope>NUCLEOTIDE SEQUENCE [LARGE SCALE GENOMIC DNA]</scope>
    <source>
        <strain evidence="3">NZE10 / CBS 128990</strain>
    </source>
</reference>
<dbReference type="Proteomes" id="UP000016933">
    <property type="component" value="Unassembled WGS sequence"/>
</dbReference>
<dbReference type="OMA" id="EAHEVLY"/>
<dbReference type="OrthoDB" id="3437016at2759"/>
<evidence type="ECO:0000313" key="2">
    <source>
        <dbReference type="EMBL" id="EME48465.1"/>
    </source>
</evidence>
<dbReference type="HOGENOM" id="CLU_1085962_0_0_1"/>
<evidence type="ECO:0000259" key="1">
    <source>
        <dbReference type="Pfam" id="PF20150"/>
    </source>
</evidence>
<dbReference type="InterPro" id="IPR038883">
    <property type="entry name" value="AN11006-like"/>
</dbReference>
<dbReference type="eggNOG" id="ENOG502SZQ7">
    <property type="taxonomic scope" value="Eukaryota"/>
</dbReference>
<name>N1Q1E5_DOTSN</name>
<dbReference type="InterPro" id="IPR045518">
    <property type="entry name" value="2EXR"/>
</dbReference>
<dbReference type="PANTHER" id="PTHR42085">
    <property type="entry name" value="F-BOX DOMAIN-CONTAINING PROTEIN"/>
    <property type="match status" value="1"/>
</dbReference>
<feature type="domain" description="2EXR" evidence="1">
    <location>
        <begin position="21"/>
        <end position="72"/>
    </location>
</feature>
<sequence length="256" mass="28015">MDNTDTLNVPPKKKTCSLLALPAELRIRIYEFALAPTQTLHLTTSATSRRAVKPTVSPKLLATCRQIHHEARKILYGGNSVCVVVDGQAMGAPAIAESRLPQSILEQLEHVCFIFDCTALFRAHFTELDLDTLGALIRLKEARIAMIIRTGTEDDTPSTDLRDELGILVALILQRLPAGAKVKYGVEAGSAEANVVKHVVSTRQQSFRKEQELGVISVDAKELEKKATKAVEVAGLKQGSKSGLVTDVYAAYRRRK</sequence>
<organism evidence="2 3">
    <name type="scientific">Dothistroma septosporum (strain NZE10 / CBS 128990)</name>
    <name type="common">Red band needle blight fungus</name>
    <name type="synonym">Mycosphaerella pini</name>
    <dbReference type="NCBI Taxonomy" id="675120"/>
    <lineage>
        <taxon>Eukaryota</taxon>
        <taxon>Fungi</taxon>
        <taxon>Dikarya</taxon>
        <taxon>Ascomycota</taxon>
        <taxon>Pezizomycotina</taxon>
        <taxon>Dothideomycetes</taxon>
        <taxon>Dothideomycetidae</taxon>
        <taxon>Mycosphaerellales</taxon>
        <taxon>Mycosphaerellaceae</taxon>
        <taxon>Dothistroma</taxon>
    </lineage>
</organism>
<keyword evidence="3" id="KW-1185">Reference proteome</keyword>
<accession>N1Q1E5</accession>
<proteinExistence type="predicted"/>
<dbReference type="Pfam" id="PF20150">
    <property type="entry name" value="2EXR"/>
    <property type="match status" value="1"/>
</dbReference>
<evidence type="ECO:0000313" key="3">
    <source>
        <dbReference type="Proteomes" id="UP000016933"/>
    </source>
</evidence>
<dbReference type="EMBL" id="KB446535">
    <property type="protein sequence ID" value="EME48465.1"/>
    <property type="molecule type" value="Genomic_DNA"/>
</dbReference>
<gene>
    <name evidence="2" type="ORF">DOTSEDRAFT_29903</name>
</gene>
<dbReference type="PANTHER" id="PTHR42085:SF1">
    <property type="entry name" value="F-BOX DOMAIN-CONTAINING PROTEIN"/>
    <property type="match status" value="1"/>
</dbReference>
<reference evidence="3" key="1">
    <citation type="journal article" date="2012" name="PLoS Genet.">
        <title>The genomes of the fungal plant pathogens Cladosporium fulvum and Dothistroma septosporum reveal adaptation to different hosts and lifestyles but also signatures of common ancestry.</title>
        <authorList>
            <person name="de Wit P.J.G.M."/>
            <person name="van der Burgt A."/>
            <person name="Oekmen B."/>
            <person name="Stergiopoulos I."/>
            <person name="Abd-Elsalam K.A."/>
            <person name="Aerts A.L."/>
            <person name="Bahkali A.H."/>
            <person name="Beenen H.G."/>
            <person name="Chettri P."/>
            <person name="Cox M.P."/>
            <person name="Datema E."/>
            <person name="de Vries R.P."/>
            <person name="Dhillon B."/>
            <person name="Ganley A.R."/>
            <person name="Griffiths S.A."/>
            <person name="Guo Y."/>
            <person name="Hamelin R.C."/>
            <person name="Henrissat B."/>
            <person name="Kabir M.S."/>
            <person name="Jashni M.K."/>
            <person name="Kema G."/>
            <person name="Klaubauf S."/>
            <person name="Lapidus A."/>
            <person name="Levasseur A."/>
            <person name="Lindquist E."/>
            <person name="Mehrabi R."/>
            <person name="Ohm R.A."/>
            <person name="Owen T.J."/>
            <person name="Salamov A."/>
            <person name="Schwelm A."/>
            <person name="Schijlen E."/>
            <person name="Sun H."/>
            <person name="van den Burg H.A."/>
            <person name="van Ham R.C.H.J."/>
            <person name="Zhang S."/>
            <person name="Goodwin S.B."/>
            <person name="Grigoriev I.V."/>
            <person name="Collemare J."/>
            <person name="Bradshaw R.E."/>
        </authorList>
    </citation>
    <scope>NUCLEOTIDE SEQUENCE [LARGE SCALE GENOMIC DNA]</scope>
    <source>
        <strain evidence="3">NZE10 / CBS 128990</strain>
    </source>
</reference>